<dbReference type="AlphaFoldDB" id="A0AAV3Y5T5"/>
<sequence length="142" mass="15521">MDLKRRPVGHLRRSFRADHHISFVMVALGEPRVAHPKSTHCRLPFSTGSFAPAVEVFAQVWEHFMELVCSLSIPIPLPDRFDVSVYFGSSAVPGYTPSRGCGTSTKIDPSPIQRKLTGRLGGVGQHCPPISGEGNVQEALDE</sequence>
<evidence type="ECO:0000313" key="3">
    <source>
        <dbReference type="Proteomes" id="UP000735302"/>
    </source>
</evidence>
<evidence type="ECO:0000313" key="2">
    <source>
        <dbReference type="EMBL" id="GFN78469.1"/>
    </source>
</evidence>
<organism evidence="2 3">
    <name type="scientific">Plakobranchus ocellatus</name>
    <dbReference type="NCBI Taxonomy" id="259542"/>
    <lineage>
        <taxon>Eukaryota</taxon>
        <taxon>Metazoa</taxon>
        <taxon>Spiralia</taxon>
        <taxon>Lophotrochozoa</taxon>
        <taxon>Mollusca</taxon>
        <taxon>Gastropoda</taxon>
        <taxon>Heterobranchia</taxon>
        <taxon>Euthyneura</taxon>
        <taxon>Panpulmonata</taxon>
        <taxon>Sacoglossa</taxon>
        <taxon>Placobranchoidea</taxon>
        <taxon>Plakobranchidae</taxon>
        <taxon>Plakobranchus</taxon>
    </lineage>
</organism>
<name>A0AAV3Y5T5_9GAST</name>
<protein>
    <submittedName>
        <fullName evidence="2">Uncharacterized protein</fullName>
    </submittedName>
</protein>
<dbReference type="EMBL" id="BLXT01000588">
    <property type="protein sequence ID" value="GFN78469.1"/>
    <property type="molecule type" value="Genomic_DNA"/>
</dbReference>
<reference evidence="2 3" key="1">
    <citation type="journal article" date="2021" name="Elife">
        <title>Chloroplast acquisition without the gene transfer in kleptoplastic sea slugs, Plakobranchus ocellatus.</title>
        <authorList>
            <person name="Maeda T."/>
            <person name="Takahashi S."/>
            <person name="Yoshida T."/>
            <person name="Shimamura S."/>
            <person name="Takaki Y."/>
            <person name="Nagai Y."/>
            <person name="Toyoda A."/>
            <person name="Suzuki Y."/>
            <person name="Arimoto A."/>
            <person name="Ishii H."/>
            <person name="Satoh N."/>
            <person name="Nishiyama T."/>
            <person name="Hasebe M."/>
            <person name="Maruyama T."/>
            <person name="Minagawa J."/>
            <person name="Obokata J."/>
            <person name="Shigenobu S."/>
        </authorList>
    </citation>
    <scope>NUCLEOTIDE SEQUENCE [LARGE SCALE GENOMIC DNA]</scope>
</reference>
<feature type="region of interest" description="Disordered" evidence="1">
    <location>
        <begin position="120"/>
        <end position="142"/>
    </location>
</feature>
<proteinExistence type="predicted"/>
<comment type="caution">
    <text evidence="2">The sequence shown here is derived from an EMBL/GenBank/DDBJ whole genome shotgun (WGS) entry which is preliminary data.</text>
</comment>
<accession>A0AAV3Y5T5</accession>
<dbReference type="Proteomes" id="UP000735302">
    <property type="component" value="Unassembled WGS sequence"/>
</dbReference>
<gene>
    <name evidence="2" type="ORF">PoB_000497500</name>
</gene>
<evidence type="ECO:0000256" key="1">
    <source>
        <dbReference type="SAM" id="MobiDB-lite"/>
    </source>
</evidence>
<keyword evidence="3" id="KW-1185">Reference proteome</keyword>